<evidence type="ECO:0000313" key="9">
    <source>
        <dbReference type="EMBL" id="QTA79086.1"/>
    </source>
</evidence>
<dbReference type="InterPro" id="IPR003717">
    <property type="entry name" value="RecO"/>
</dbReference>
<evidence type="ECO:0000256" key="4">
    <source>
        <dbReference type="ARBA" id="ARBA00023172"/>
    </source>
</evidence>
<dbReference type="Gene3D" id="2.40.50.140">
    <property type="entry name" value="Nucleic acid-binding proteins"/>
    <property type="match status" value="1"/>
</dbReference>
<dbReference type="Gene3D" id="1.20.1440.120">
    <property type="entry name" value="Recombination protein O, C-terminal domain"/>
    <property type="match status" value="1"/>
</dbReference>
<dbReference type="GO" id="GO:0006310">
    <property type="term" value="P:DNA recombination"/>
    <property type="evidence" value="ECO:0007669"/>
    <property type="project" value="UniProtKB-UniRule"/>
</dbReference>
<dbReference type="KEGG" id="dli:dnl_13360"/>
<dbReference type="AlphaFoldDB" id="A0A975B5C1"/>
<evidence type="ECO:0000256" key="5">
    <source>
        <dbReference type="ARBA" id="ARBA00023204"/>
    </source>
</evidence>
<dbReference type="Pfam" id="PF11967">
    <property type="entry name" value="RecO_N"/>
    <property type="match status" value="1"/>
</dbReference>
<dbReference type="PANTHER" id="PTHR33991">
    <property type="entry name" value="DNA REPAIR PROTEIN RECO"/>
    <property type="match status" value="1"/>
</dbReference>
<evidence type="ECO:0000256" key="3">
    <source>
        <dbReference type="ARBA" id="ARBA00022763"/>
    </source>
</evidence>
<dbReference type="InterPro" id="IPR042242">
    <property type="entry name" value="RecO_C"/>
</dbReference>
<dbReference type="Pfam" id="PF02565">
    <property type="entry name" value="RecO_C"/>
    <property type="match status" value="1"/>
</dbReference>
<comment type="similarity">
    <text evidence="1 7">Belongs to the RecO family.</text>
</comment>
<dbReference type="GO" id="GO:0006302">
    <property type="term" value="P:double-strand break repair"/>
    <property type="evidence" value="ECO:0007669"/>
    <property type="project" value="TreeGrafter"/>
</dbReference>
<proteinExistence type="inferred from homology"/>
<gene>
    <name evidence="7 9" type="primary">recO</name>
    <name evidence="9" type="ORF">dnl_13360</name>
</gene>
<dbReference type="NCBIfam" id="TIGR00613">
    <property type="entry name" value="reco"/>
    <property type="match status" value="1"/>
</dbReference>
<sequence>MSYTTAILLRRTDFGDNDLILTLLTKDWGKTSVIAKSAKKSRKRFAGTLDLFTVSQVLYKKGHGRLPLLQEAVLKHVFLSFRYDICKTAYASYWAELIFLWIEEYENQSDLYELFLYSLDTLDKGCIKDIELNILFQIKFLKLSGLSPVLEHCVKCRLPVDSISEHQIFFDLSRGGIVCKKCRTSDSGLFISKEAVKQLTYIDKNGFSGSGIFEFSQQSLYENQSFLETFIPYHLEKNPRSLKFLQQIRDNIDKKEVLKCLKN</sequence>
<evidence type="ECO:0000256" key="1">
    <source>
        <dbReference type="ARBA" id="ARBA00007452"/>
    </source>
</evidence>
<dbReference type="Proteomes" id="UP000663720">
    <property type="component" value="Chromosome"/>
</dbReference>
<dbReference type="EMBL" id="CP061799">
    <property type="protein sequence ID" value="QTA79086.1"/>
    <property type="molecule type" value="Genomic_DNA"/>
</dbReference>
<feature type="domain" description="DNA replication/recombination mediator RecO N-terminal" evidence="8">
    <location>
        <begin position="4"/>
        <end position="76"/>
    </location>
</feature>
<dbReference type="InterPro" id="IPR022572">
    <property type="entry name" value="DNA_rep/recomb_RecO_N"/>
</dbReference>
<dbReference type="InterPro" id="IPR012340">
    <property type="entry name" value="NA-bd_OB-fold"/>
</dbReference>
<protein>
    <recommendedName>
        <fullName evidence="2 7">DNA repair protein RecO</fullName>
    </recommendedName>
    <alternativeName>
        <fullName evidence="6 7">Recombination protein O</fullName>
    </alternativeName>
</protein>
<keyword evidence="10" id="KW-1185">Reference proteome</keyword>
<reference evidence="9" key="1">
    <citation type="journal article" date="2021" name="Microb. Physiol.">
        <title>Proteogenomic Insights into the Physiology of Marine, Sulfate-Reducing, Filamentous Desulfonema limicola and Desulfonema magnum.</title>
        <authorList>
            <person name="Schnaars V."/>
            <person name="Wohlbrand L."/>
            <person name="Scheve S."/>
            <person name="Hinrichs C."/>
            <person name="Reinhardt R."/>
            <person name="Rabus R."/>
        </authorList>
    </citation>
    <scope>NUCLEOTIDE SEQUENCE</scope>
    <source>
        <strain evidence="9">5ac10</strain>
    </source>
</reference>
<dbReference type="SUPFAM" id="SSF57863">
    <property type="entry name" value="ArfGap/RecO-like zinc finger"/>
    <property type="match status" value="1"/>
</dbReference>
<dbReference type="InterPro" id="IPR037278">
    <property type="entry name" value="ARFGAP/RecO"/>
</dbReference>
<evidence type="ECO:0000313" key="10">
    <source>
        <dbReference type="Proteomes" id="UP000663720"/>
    </source>
</evidence>
<keyword evidence="5 7" id="KW-0234">DNA repair</keyword>
<keyword evidence="3 7" id="KW-0227">DNA damage</keyword>
<dbReference type="RefSeq" id="WP_207690872.1">
    <property type="nucleotide sequence ID" value="NZ_CP061799.1"/>
</dbReference>
<dbReference type="PANTHER" id="PTHR33991:SF1">
    <property type="entry name" value="DNA REPAIR PROTEIN RECO"/>
    <property type="match status" value="1"/>
</dbReference>
<accession>A0A975B5C1</accession>
<dbReference type="HAMAP" id="MF_00201">
    <property type="entry name" value="RecO"/>
    <property type="match status" value="1"/>
</dbReference>
<name>A0A975B5C1_9BACT</name>
<organism evidence="9 10">
    <name type="scientific">Desulfonema limicola</name>
    <dbReference type="NCBI Taxonomy" id="45656"/>
    <lineage>
        <taxon>Bacteria</taxon>
        <taxon>Pseudomonadati</taxon>
        <taxon>Thermodesulfobacteriota</taxon>
        <taxon>Desulfobacteria</taxon>
        <taxon>Desulfobacterales</taxon>
        <taxon>Desulfococcaceae</taxon>
        <taxon>Desulfonema</taxon>
    </lineage>
</organism>
<comment type="function">
    <text evidence="7">Involved in DNA repair and RecF pathway recombination.</text>
</comment>
<keyword evidence="4 7" id="KW-0233">DNA recombination</keyword>
<evidence type="ECO:0000256" key="2">
    <source>
        <dbReference type="ARBA" id="ARBA00021310"/>
    </source>
</evidence>
<dbReference type="SUPFAM" id="SSF50249">
    <property type="entry name" value="Nucleic acid-binding proteins"/>
    <property type="match status" value="1"/>
</dbReference>
<dbReference type="GO" id="GO:0043590">
    <property type="term" value="C:bacterial nucleoid"/>
    <property type="evidence" value="ECO:0007669"/>
    <property type="project" value="TreeGrafter"/>
</dbReference>
<evidence type="ECO:0000256" key="6">
    <source>
        <dbReference type="ARBA" id="ARBA00033409"/>
    </source>
</evidence>
<evidence type="ECO:0000256" key="7">
    <source>
        <dbReference type="HAMAP-Rule" id="MF_00201"/>
    </source>
</evidence>
<evidence type="ECO:0000259" key="8">
    <source>
        <dbReference type="Pfam" id="PF11967"/>
    </source>
</evidence>